<dbReference type="PANTHER" id="PTHR19328:SF75">
    <property type="entry name" value="ALDOSE SUGAR DEHYDROGENASE YLII"/>
    <property type="match status" value="1"/>
</dbReference>
<dbReference type="Gene3D" id="2.120.10.30">
    <property type="entry name" value="TolB, C-terminal domain"/>
    <property type="match status" value="1"/>
</dbReference>
<dbReference type="PANTHER" id="PTHR19328">
    <property type="entry name" value="HEDGEHOG-INTERACTING PROTEIN"/>
    <property type="match status" value="1"/>
</dbReference>
<sequence>MIKLKLAPIAAATFLVLNACNTGTNDASKEEAIGNEAPGQPVETREQDAGYEPAFSGQMRAPGVTTTASYEVRVLTDQLSKPWGITTLPDGRFLITEKEGNMRIVSQEGQVSDKITGLPEVDAKGQGGLLGLTLDPEFASNKTVYWAFTEKRDKGNLTSVAKGMLSADDTRIEKATVIYRATPAYDGDKHFGGRVIFDKEGNLYLTTGERSDKETRPQSQDLNSGLGVCRIKL</sequence>
<name>A0A5C8IYP9_9BACT</name>
<dbReference type="InterPro" id="IPR012938">
    <property type="entry name" value="Glc/Sorbosone_DH"/>
</dbReference>
<gene>
    <name evidence="3" type="ORF">FVR03_21780</name>
</gene>
<feature type="chain" id="PRO_5022874983" evidence="1">
    <location>
        <begin position="20"/>
        <end position="233"/>
    </location>
</feature>
<dbReference type="Pfam" id="PF07995">
    <property type="entry name" value="GSDH"/>
    <property type="match status" value="1"/>
</dbReference>
<dbReference type="InterPro" id="IPR011042">
    <property type="entry name" value="6-blade_b-propeller_TolB-like"/>
</dbReference>
<comment type="caution">
    <text evidence="3">The sequence shown here is derived from an EMBL/GenBank/DDBJ whole genome shotgun (WGS) entry which is preliminary data.</text>
</comment>
<feature type="domain" description="Glucose/Sorbosone dehydrogenase" evidence="2">
    <location>
        <begin position="79"/>
        <end position="228"/>
    </location>
</feature>
<dbReference type="RefSeq" id="WP_147923891.1">
    <property type="nucleotide sequence ID" value="NZ_VRTY01000128.1"/>
</dbReference>
<accession>A0A5C8IYP9</accession>
<dbReference type="EMBL" id="VRTY01000128">
    <property type="protein sequence ID" value="TXK26420.1"/>
    <property type="molecule type" value="Genomic_DNA"/>
</dbReference>
<keyword evidence="1" id="KW-0732">Signal</keyword>
<evidence type="ECO:0000256" key="1">
    <source>
        <dbReference type="SAM" id="SignalP"/>
    </source>
</evidence>
<keyword evidence="4" id="KW-1185">Reference proteome</keyword>
<feature type="signal peptide" evidence="1">
    <location>
        <begin position="1"/>
        <end position="19"/>
    </location>
</feature>
<organism evidence="3 4">
    <name type="scientific">Pontibacter qinzhouensis</name>
    <dbReference type="NCBI Taxonomy" id="2603253"/>
    <lineage>
        <taxon>Bacteria</taxon>
        <taxon>Pseudomonadati</taxon>
        <taxon>Bacteroidota</taxon>
        <taxon>Cytophagia</taxon>
        <taxon>Cytophagales</taxon>
        <taxon>Hymenobacteraceae</taxon>
        <taxon>Pontibacter</taxon>
    </lineage>
</organism>
<protein>
    <submittedName>
        <fullName evidence="3">PQQ-dependent sugar dehydrogenase</fullName>
    </submittedName>
</protein>
<dbReference type="SUPFAM" id="SSF50952">
    <property type="entry name" value="Soluble quinoprotein glucose dehydrogenase"/>
    <property type="match status" value="1"/>
</dbReference>
<reference evidence="3 4" key="1">
    <citation type="submission" date="2019-08" db="EMBL/GenBank/DDBJ databases">
        <authorList>
            <person name="Shi S."/>
        </authorList>
    </citation>
    <scope>NUCLEOTIDE SEQUENCE [LARGE SCALE GENOMIC DNA]</scope>
    <source>
        <strain evidence="3 4">GY10130</strain>
    </source>
</reference>
<proteinExistence type="predicted"/>
<evidence type="ECO:0000259" key="2">
    <source>
        <dbReference type="Pfam" id="PF07995"/>
    </source>
</evidence>
<dbReference type="OrthoDB" id="9770043at2"/>
<dbReference type="InterPro" id="IPR011041">
    <property type="entry name" value="Quinoprot_gluc/sorb_DH_b-prop"/>
</dbReference>
<dbReference type="Proteomes" id="UP000321926">
    <property type="component" value="Unassembled WGS sequence"/>
</dbReference>
<evidence type="ECO:0000313" key="3">
    <source>
        <dbReference type="EMBL" id="TXK26420.1"/>
    </source>
</evidence>
<evidence type="ECO:0000313" key="4">
    <source>
        <dbReference type="Proteomes" id="UP000321926"/>
    </source>
</evidence>
<dbReference type="AlphaFoldDB" id="A0A5C8IYP9"/>